<reference evidence="4" key="1">
    <citation type="journal article" date="2019" name="Int. J. Syst. Evol. Microbiol.">
        <title>The Global Catalogue of Microorganisms (GCM) 10K type strain sequencing project: providing services to taxonomists for standard genome sequencing and annotation.</title>
        <authorList>
            <consortium name="The Broad Institute Genomics Platform"/>
            <consortium name="The Broad Institute Genome Sequencing Center for Infectious Disease"/>
            <person name="Wu L."/>
            <person name="Ma J."/>
        </authorList>
    </citation>
    <scope>NUCLEOTIDE SEQUENCE [LARGE SCALE GENOMIC DNA]</scope>
    <source>
        <strain evidence="4">CGMCC 1.6784</strain>
    </source>
</reference>
<keyword evidence="1" id="KW-0732">Signal</keyword>
<organism evidence="3 4">
    <name type="scientific">Novosphingobium indicum</name>
    <dbReference type="NCBI Taxonomy" id="462949"/>
    <lineage>
        <taxon>Bacteria</taxon>
        <taxon>Pseudomonadati</taxon>
        <taxon>Pseudomonadota</taxon>
        <taxon>Alphaproteobacteria</taxon>
        <taxon>Sphingomonadales</taxon>
        <taxon>Sphingomonadaceae</taxon>
        <taxon>Novosphingobium</taxon>
    </lineage>
</organism>
<dbReference type="InterPro" id="IPR025411">
    <property type="entry name" value="DUF4136"/>
</dbReference>
<evidence type="ECO:0000259" key="2">
    <source>
        <dbReference type="Pfam" id="PF13590"/>
    </source>
</evidence>
<sequence>MTNRLFARISGKAAGTLALAAMMALPGCVAPVGPVEVTRFHAPEIAARTYGPIHVEPATYQQDDMEFRTYANAVMRELTRVGYSEPMPGEAAGNQVAVLSVERQRYVPRRDGSPVSVGVGGSTGSYGSGLGVGVGIDLSGPPPEQVETRLAVTILERASGKHLWEGRASFVVRADSPLAQTPLGAAKMAEALFKGFPGKSGETIQVK</sequence>
<feature type="chain" id="PRO_5045668379" description="DUF4136 domain-containing protein" evidence="1">
    <location>
        <begin position="21"/>
        <end position="207"/>
    </location>
</feature>
<evidence type="ECO:0000313" key="3">
    <source>
        <dbReference type="EMBL" id="GGN60924.1"/>
    </source>
</evidence>
<comment type="caution">
    <text evidence="3">The sequence shown here is derived from an EMBL/GenBank/DDBJ whole genome shotgun (WGS) entry which is preliminary data.</text>
</comment>
<dbReference type="EMBL" id="BMLK01000033">
    <property type="protein sequence ID" value="GGN60924.1"/>
    <property type="molecule type" value="Genomic_DNA"/>
</dbReference>
<evidence type="ECO:0000256" key="1">
    <source>
        <dbReference type="SAM" id="SignalP"/>
    </source>
</evidence>
<gene>
    <name evidence="3" type="ORF">GCM10011349_43000</name>
</gene>
<dbReference type="Proteomes" id="UP000605099">
    <property type="component" value="Unassembled WGS sequence"/>
</dbReference>
<feature type="signal peptide" evidence="1">
    <location>
        <begin position="1"/>
        <end position="20"/>
    </location>
</feature>
<accession>A0ABQ2K0P8</accession>
<name>A0ABQ2K0P8_9SPHN</name>
<protein>
    <recommendedName>
        <fullName evidence="2">DUF4136 domain-containing protein</fullName>
    </recommendedName>
</protein>
<keyword evidence="4" id="KW-1185">Reference proteome</keyword>
<feature type="domain" description="DUF4136" evidence="2">
    <location>
        <begin position="55"/>
        <end position="198"/>
    </location>
</feature>
<dbReference type="RefSeq" id="WP_188823205.1">
    <property type="nucleotide sequence ID" value="NZ_BMLK01000033.1"/>
</dbReference>
<proteinExistence type="predicted"/>
<evidence type="ECO:0000313" key="4">
    <source>
        <dbReference type="Proteomes" id="UP000605099"/>
    </source>
</evidence>
<dbReference type="Pfam" id="PF13590">
    <property type="entry name" value="DUF4136"/>
    <property type="match status" value="1"/>
</dbReference>